<dbReference type="Proteomes" id="UP000654720">
    <property type="component" value="Chromosome"/>
</dbReference>
<sequence>MKDLIKEITFLTTTILILGLFSSFSTDSTKENSQALRNIEALSEGENTPSIDCTVDVGRCIKNGIITYGMSLKHENHEKTY</sequence>
<gene>
    <name evidence="1" type="ORF">I6J59_13015</name>
</gene>
<dbReference type="EMBL" id="CP069450">
    <property type="protein sequence ID" value="QRO48854.1"/>
    <property type="molecule type" value="Genomic_DNA"/>
</dbReference>
<accession>A0ABX7H5J5</accession>
<organism evidence="1 2">
    <name type="scientific">Butyricimonas virosa</name>
    <dbReference type="NCBI Taxonomy" id="544645"/>
    <lineage>
        <taxon>Bacteria</taxon>
        <taxon>Pseudomonadati</taxon>
        <taxon>Bacteroidota</taxon>
        <taxon>Bacteroidia</taxon>
        <taxon>Bacteroidales</taxon>
        <taxon>Odoribacteraceae</taxon>
        <taxon>Butyricimonas</taxon>
    </lineage>
</organism>
<dbReference type="GeneID" id="93098522"/>
<evidence type="ECO:0000313" key="1">
    <source>
        <dbReference type="EMBL" id="QRO48854.1"/>
    </source>
</evidence>
<protein>
    <recommendedName>
        <fullName evidence="3">NVEALA protein</fullName>
    </recommendedName>
</protein>
<proteinExistence type="predicted"/>
<name>A0ABX7H5J5_9BACT</name>
<dbReference type="RefSeq" id="WP_027202605.1">
    <property type="nucleotide sequence ID" value="NZ_CAJKXH010000030.1"/>
</dbReference>
<keyword evidence="2" id="KW-1185">Reference proteome</keyword>
<evidence type="ECO:0000313" key="2">
    <source>
        <dbReference type="Proteomes" id="UP000654720"/>
    </source>
</evidence>
<reference evidence="1 2" key="1">
    <citation type="submission" date="2021-02" db="EMBL/GenBank/DDBJ databases">
        <title>FDA dAtabase for Regulatory Grade micrObial Sequences (FDA-ARGOS): Supporting development and validation of Infectious Disease Dx tests.</title>
        <authorList>
            <person name="Carlson P."/>
            <person name="Fischbach M."/>
            <person name="Hastie J."/>
            <person name="Bilen M."/>
            <person name="Cheng A."/>
            <person name="Tallon L."/>
            <person name="Sadzewicz L."/>
            <person name="Zhao X."/>
            <person name="Boylan J."/>
            <person name="Ott S."/>
            <person name="Bowen H."/>
            <person name="Vavikolanu K."/>
            <person name="Mehta A."/>
            <person name="Aluvathingal J."/>
            <person name="Nadendla S."/>
            <person name="Yan Y."/>
            <person name="Sichtig H."/>
        </authorList>
    </citation>
    <scope>NUCLEOTIDE SEQUENCE [LARGE SCALE GENOMIC DNA]</scope>
    <source>
        <strain evidence="1 2">FDAARGOS_1229</strain>
    </source>
</reference>
<evidence type="ECO:0008006" key="3">
    <source>
        <dbReference type="Google" id="ProtNLM"/>
    </source>
</evidence>